<evidence type="ECO:0000313" key="2">
    <source>
        <dbReference type="Proteomes" id="UP001150641"/>
    </source>
</evidence>
<protein>
    <submittedName>
        <fullName evidence="1">DUF3289 family protein</fullName>
    </submittedName>
</protein>
<keyword evidence="2" id="KW-1185">Reference proteome</keyword>
<dbReference type="RefSeq" id="WP_271122284.1">
    <property type="nucleotide sequence ID" value="NZ_JALHAN010000061.1"/>
</dbReference>
<accession>A0A9X2W5L8</accession>
<proteinExistence type="predicted"/>
<gene>
    <name evidence="1" type="ORF">MUA00_06580</name>
</gene>
<dbReference type="EMBL" id="JALHAP010000074">
    <property type="protein sequence ID" value="MCT4701468.1"/>
    <property type="molecule type" value="Genomic_DNA"/>
</dbReference>
<organism evidence="1 2">
    <name type="scientific">Dryocola boscaweniae</name>
    <dbReference type="NCBI Taxonomy" id="2925397"/>
    <lineage>
        <taxon>Bacteria</taxon>
        <taxon>Pseudomonadati</taxon>
        <taxon>Pseudomonadota</taxon>
        <taxon>Gammaproteobacteria</taxon>
        <taxon>Enterobacterales</taxon>
        <taxon>Enterobacteriaceae</taxon>
        <taxon>Dryocola</taxon>
    </lineage>
</organism>
<dbReference type="AlphaFoldDB" id="A0A9X2W5L8"/>
<evidence type="ECO:0000313" key="1">
    <source>
        <dbReference type="EMBL" id="MCT4701468.1"/>
    </source>
</evidence>
<reference evidence="1" key="1">
    <citation type="submission" date="2022-03" db="EMBL/GenBank/DDBJ databases">
        <title>Proposal of a novel genus Dryocolo and two novel species.</title>
        <authorList>
            <person name="Maddock D.W."/>
            <person name="Brady C.L."/>
            <person name="Denman S."/>
            <person name="Arnold D."/>
        </authorList>
    </citation>
    <scope>NUCLEOTIDE SEQUENCE</scope>
    <source>
        <strain evidence="1">H6W4</strain>
    </source>
</reference>
<dbReference type="NCBIfam" id="TIGR03034">
    <property type="entry name" value="YPO3983 family protein"/>
    <property type="match status" value="1"/>
</dbReference>
<dbReference type="Proteomes" id="UP001150641">
    <property type="component" value="Unassembled WGS sequence"/>
</dbReference>
<comment type="caution">
    <text evidence="1">The sequence shown here is derived from an EMBL/GenBank/DDBJ whole genome shotgun (WGS) entry which is preliminary data.</text>
</comment>
<sequence>MPALQFPCTVFKTRKWMDDYHASDMLCGDLSESQLKEHFHLVDVSTRANPYTLTKITPFSQPQSMFHGSRGEGEKITRQQCAAILFDEFRDLSRTFAIYSPYQPLIKQMITHMQKASGTQFRHMLLDRALKDHILNDNSPGNSTRLLLEKVFNTKIDWENKCYPISEKEELRGAIMDGKLPKFDRVQDNFNGMGITVHDTWATHITIKSLQIDNDRFRAVVHYKVQDHFGLDSDDISKFKFSQFRFFRIWFVLQRYNQFGFKPFMTNMETTIEITGARK</sequence>
<dbReference type="InterPro" id="IPR017483">
    <property type="entry name" value="CHP03034"/>
</dbReference>
<name>A0A9X2W5L8_9ENTR</name>
<dbReference type="Pfam" id="PF11692">
    <property type="entry name" value="DUF3289"/>
    <property type="match status" value="1"/>
</dbReference>